<evidence type="ECO:0000256" key="6">
    <source>
        <dbReference type="ARBA" id="ARBA00023049"/>
    </source>
</evidence>
<keyword evidence="4" id="KW-0378">Hydrolase</keyword>
<dbReference type="GO" id="GO:0005615">
    <property type="term" value="C:extracellular space"/>
    <property type="evidence" value="ECO:0007669"/>
    <property type="project" value="TreeGrafter"/>
</dbReference>
<evidence type="ECO:0000256" key="1">
    <source>
        <dbReference type="ARBA" id="ARBA00001947"/>
    </source>
</evidence>
<sequence length="130" mass="14230">MKTFSKIIPIICLFFLLFAYPLTGSASENDAQGYHDFQALSSALKQIASQNTNITKLISIGNTLKGKEIWLLRISGSNGPPPLEKQALLICGNLEGDHVIGSEVALGIAEYFVKQYGKDDKVTEVLDKRT</sequence>
<evidence type="ECO:0000259" key="7">
    <source>
        <dbReference type="PROSITE" id="PS52035"/>
    </source>
</evidence>
<evidence type="ECO:0000313" key="8">
    <source>
        <dbReference type="EMBL" id="GAG17176.1"/>
    </source>
</evidence>
<evidence type="ECO:0000256" key="5">
    <source>
        <dbReference type="ARBA" id="ARBA00022833"/>
    </source>
</evidence>
<keyword evidence="6" id="KW-0482">Metalloprotease</keyword>
<dbReference type="GO" id="GO:0006508">
    <property type="term" value="P:proteolysis"/>
    <property type="evidence" value="ECO:0007669"/>
    <property type="project" value="UniProtKB-KW"/>
</dbReference>
<feature type="non-terminal residue" evidence="8">
    <location>
        <position position="130"/>
    </location>
</feature>
<reference evidence="8" key="1">
    <citation type="journal article" date="2014" name="Front. Microbiol.">
        <title>High frequency of phylogenetically diverse reductive dehalogenase-homologous genes in deep subseafloor sedimentary metagenomes.</title>
        <authorList>
            <person name="Kawai M."/>
            <person name="Futagami T."/>
            <person name="Toyoda A."/>
            <person name="Takaki Y."/>
            <person name="Nishi S."/>
            <person name="Hori S."/>
            <person name="Arai W."/>
            <person name="Tsubouchi T."/>
            <person name="Morono Y."/>
            <person name="Uchiyama I."/>
            <person name="Ito T."/>
            <person name="Fujiyama A."/>
            <person name="Inagaki F."/>
            <person name="Takami H."/>
        </authorList>
    </citation>
    <scope>NUCLEOTIDE SEQUENCE</scope>
    <source>
        <strain evidence="8">Expedition CK06-06</strain>
    </source>
</reference>
<organism evidence="8">
    <name type="scientific">marine sediment metagenome</name>
    <dbReference type="NCBI Taxonomy" id="412755"/>
    <lineage>
        <taxon>unclassified sequences</taxon>
        <taxon>metagenomes</taxon>
        <taxon>ecological metagenomes</taxon>
    </lineage>
</organism>
<dbReference type="SUPFAM" id="SSF53187">
    <property type="entry name" value="Zn-dependent exopeptidases"/>
    <property type="match status" value="1"/>
</dbReference>
<dbReference type="InterPro" id="IPR000834">
    <property type="entry name" value="Peptidase_M14"/>
</dbReference>
<evidence type="ECO:0000256" key="3">
    <source>
        <dbReference type="ARBA" id="ARBA00022670"/>
    </source>
</evidence>
<dbReference type="Gene3D" id="3.40.630.10">
    <property type="entry name" value="Zn peptidases"/>
    <property type="match status" value="1"/>
</dbReference>
<name>X0WWP6_9ZZZZ</name>
<dbReference type="PANTHER" id="PTHR11705:SF143">
    <property type="entry name" value="SLL0236 PROTEIN"/>
    <property type="match status" value="1"/>
</dbReference>
<proteinExistence type="inferred from homology"/>
<comment type="similarity">
    <text evidence="2">Belongs to the peptidase M14 family.</text>
</comment>
<dbReference type="PROSITE" id="PS52035">
    <property type="entry name" value="PEPTIDASE_M14"/>
    <property type="match status" value="1"/>
</dbReference>
<dbReference type="PANTHER" id="PTHR11705">
    <property type="entry name" value="PROTEASE FAMILY M14 CARBOXYPEPTIDASE A,B"/>
    <property type="match status" value="1"/>
</dbReference>
<evidence type="ECO:0000256" key="2">
    <source>
        <dbReference type="ARBA" id="ARBA00005988"/>
    </source>
</evidence>
<dbReference type="Pfam" id="PF00246">
    <property type="entry name" value="Peptidase_M14"/>
    <property type="match status" value="1"/>
</dbReference>
<dbReference type="AlphaFoldDB" id="X0WWP6"/>
<dbReference type="EMBL" id="BARS01035316">
    <property type="protein sequence ID" value="GAG17176.1"/>
    <property type="molecule type" value="Genomic_DNA"/>
</dbReference>
<dbReference type="GO" id="GO:0004181">
    <property type="term" value="F:metallocarboxypeptidase activity"/>
    <property type="evidence" value="ECO:0007669"/>
    <property type="project" value="InterPro"/>
</dbReference>
<dbReference type="GO" id="GO:0008270">
    <property type="term" value="F:zinc ion binding"/>
    <property type="evidence" value="ECO:0007669"/>
    <property type="project" value="InterPro"/>
</dbReference>
<feature type="domain" description="Peptidase M14" evidence="7">
    <location>
        <begin position="33"/>
        <end position="130"/>
    </location>
</feature>
<comment type="caution">
    <text evidence="8">The sequence shown here is derived from an EMBL/GenBank/DDBJ whole genome shotgun (WGS) entry which is preliminary data.</text>
</comment>
<keyword evidence="3" id="KW-0645">Protease</keyword>
<comment type="cofactor">
    <cofactor evidence="1">
        <name>Zn(2+)</name>
        <dbReference type="ChEBI" id="CHEBI:29105"/>
    </cofactor>
</comment>
<evidence type="ECO:0000256" key="4">
    <source>
        <dbReference type="ARBA" id="ARBA00022801"/>
    </source>
</evidence>
<accession>X0WWP6</accession>
<keyword evidence="5" id="KW-0862">Zinc</keyword>
<protein>
    <recommendedName>
        <fullName evidence="7">Peptidase M14 domain-containing protein</fullName>
    </recommendedName>
</protein>
<gene>
    <name evidence="8" type="ORF">S01H1_54429</name>
</gene>